<organism evidence="2 3">
    <name type="scientific">Saccharomonospora marina XMU15</name>
    <dbReference type="NCBI Taxonomy" id="882083"/>
    <lineage>
        <taxon>Bacteria</taxon>
        <taxon>Bacillati</taxon>
        <taxon>Actinomycetota</taxon>
        <taxon>Actinomycetes</taxon>
        <taxon>Pseudonocardiales</taxon>
        <taxon>Pseudonocardiaceae</taxon>
        <taxon>Saccharomonospora</taxon>
    </lineage>
</organism>
<evidence type="ECO:0000313" key="2">
    <source>
        <dbReference type="EMBL" id="EHR48531.1"/>
    </source>
</evidence>
<dbReference type="PANTHER" id="PTHR38011:SF11">
    <property type="entry name" value="2,5-DIAMINO-6-RIBOSYLAMINO-4(3H)-PYRIMIDINONE 5'-PHOSPHATE REDUCTASE"/>
    <property type="match status" value="1"/>
</dbReference>
<gene>
    <name evidence="2" type="ORF">SacmaDRAFT_0221</name>
</gene>
<dbReference type="HOGENOM" id="CLU_043966_1_3_11"/>
<dbReference type="PANTHER" id="PTHR38011">
    <property type="entry name" value="DIHYDROFOLATE REDUCTASE FAMILY PROTEIN (AFU_ORTHOLOGUE AFUA_8G06820)"/>
    <property type="match status" value="1"/>
</dbReference>
<feature type="domain" description="Bacterial bifunctional deaminase-reductase C-terminal" evidence="1">
    <location>
        <begin position="4"/>
        <end position="179"/>
    </location>
</feature>
<dbReference type="AlphaFoldDB" id="H5X071"/>
<sequence length="191" mass="21507">MRNVKLWMQVSLDGYIEGPNGEFDWPAFDEEMQTFAVEQAADMGGFLFGRKVYEGMVAYWPDPTRFGEATELDLEYSRIWRPMPKVVFSRTLEHADHNTTVVADNIAEEVGKLSEQPGGDLVLFGGAEIAATFIRLGLIDEYWLFVHPVVLGGGKPLFPELAQRRDLRLLATRTFGSGAIHLRYSPNLPAR</sequence>
<protein>
    <submittedName>
        <fullName evidence="2">Dihydrofolate reductase</fullName>
    </submittedName>
</protein>
<evidence type="ECO:0000259" key="1">
    <source>
        <dbReference type="Pfam" id="PF01872"/>
    </source>
</evidence>
<dbReference type="eggNOG" id="COG0262">
    <property type="taxonomic scope" value="Bacteria"/>
</dbReference>
<dbReference type="Gene3D" id="3.40.430.10">
    <property type="entry name" value="Dihydrofolate Reductase, subunit A"/>
    <property type="match status" value="1"/>
</dbReference>
<dbReference type="GO" id="GO:0009231">
    <property type="term" value="P:riboflavin biosynthetic process"/>
    <property type="evidence" value="ECO:0007669"/>
    <property type="project" value="InterPro"/>
</dbReference>
<reference evidence="2 3" key="1">
    <citation type="journal article" date="2012" name="Stand. Genomic Sci.">
        <title>Genome sequence of the ocean sediment bacterium Saccharomonospora marina type strain (XMU15(T)).</title>
        <authorList>
            <person name="Klenk H.P."/>
            <person name="Lu M."/>
            <person name="Lucas S."/>
            <person name="Lapidus A."/>
            <person name="Copeland A."/>
            <person name="Pitluck S."/>
            <person name="Goodwin L.A."/>
            <person name="Han C."/>
            <person name="Tapia R."/>
            <person name="Brambilla E.M."/>
            <person name="Potter G."/>
            <person name="Land M."/>
            <person name="Ivanova N."/>
            <person name="Rohde M."/>
            <person name="Goker M."/>
            <person name="Detter J.C."/>
            <person name="Li W.J."/>
            <person name="Kyrpides N.C."/>
            <person name="Woyke T."/>
        </authorList>
    </citation>
    <scope>NUCLEOTIDE SEQUENCE [LARGE SCALE GENOMIC DNA]</scope>
    <source>
        <strain evidence="2 3">XMU15</strain>
    </source>
</reference>
<dbReference type="SUPFAM" id="SSF53597">
    <property type="entry name" value="Dihydrofolate reductase-like"/>
    <property type="match status" value="1"/>
</dbReference>
<proteinExistence type="predicted"/>
<dbReference type="Proteomes" id="UP000004926">
    <property type="component" value="Chromosome"/>
</dbReference>
<dbReference type="STRING" id="882083.SacmaDRAFT_0221"/>
<dbReference type="InterPro" id="IPR024072">
    <property type="entry name" value="DHFR-like_dom_sf"/>
</dbReference>
<dbReference type="Pfam" id="PF01872">
    <property type="entry name" value="RibD_C"/>
    <property type="match status" value="1"/>
</dbReference>
<dbReference type="OrthoDB" id="7949219at2"/>
<name>H5X071_9PSEU</name>
<dbReference type="InterPro" id="IPR050765">
    <property type="entry name" value="Riboflavin_Biosynth_HTPR"/>
</dbReference>
<keyword evidence="3" id="KW-1185">Reference proteome</keyword>
<dbReference type="InterPro" id="IPR002734">
    <property type="entry name" value="RibDG_C"/>
</dbReference>
<dbReference type="EMBL" id="CM001439">
    <property type="protein sequence ID" value="EHR48531.1"/>
    <property type="molecule type" value="Genomic_DNA"/>
</dbReference>
<accession>H5X071</accession>
<dbReference type="RefSeq" id="WP_009151922.1">
    <property type="nucleotide sequence ID" value="NZ_CM001439.1"/>
</dbReference>
<dbReference type="GO" id="GO:0008703">
    <property type="term" value="F:5-amino-6-(5-phosphoribosylamino)uracil reductase activity"/>
    <property type="evidence" value="ECO:0007669"/>
    <property type="project" value="InterPro"/>
</dbReference>
<evidence type="ECO:0000313" key="3">
    <source>
        <dbReference type="Proteomes" id="UP000004926"/>
    </source>
</evidence>